<dbReference type="InterPro" id="IPR001806">
    <property type="entry name" value="Small_GTPase"/>
</dbReference>
<reference evidence="3 4" key="1">
    <citation type="journal article" date="2023" name="Elife">
        <title>Identification of key yeast species and microbe-microbe interactions impacting larval growth of Drosophila in the wild.</title>
        <authorList>
            <person name="Mure A."/>
            <person name="Sugiura Y."/>
            <person name="Maeda R."/>
            <person name="Honda K."/>
            <person name="Sakurai N."/>
            <person name="Takahashi Y."/>
            <person name="Watada M."/>
            <person name="Katoh T."/>
            <person name="Gotoh A."/>
            <person name="Gotoh Y."/>
            <person name="Taniguchi I."/>
            <person name="Nakamura K."/>
            <person name="Hayashi T."/>
            <person name="Katayama T."/>
            <person name="Uemura T."/>
            <person name="Hattori Y."/>
        </authorList>
    </citation>
    <scope>NUCLEOTIDE SEQUENCE [LARGE SCALE GENOMIC DNA]</scope>
    <source>
        <strain evidence="3 4">SC-9</strain>
    </source>
</reference>
<dbReference type="RefSeq" id="XP_064850829.1">
    <property type="nucleotide sequence ID" value="XM_064994757.1"/>
</dbReference>
<evidence type="ECO:0000256" key="1">
    <source>
        <dbReference type="ARBA" id="ARBA00006270"/>
    </source>
</evidence>
<dbReference type="EMBL" id="BTFZ01000002">
    <property type="protein sequence ID" value="GMM33829.1"/>
    <property type="molecule type" value="Genomic_DNA"/>
</dbReference>
<feature type="region of interest" description="Disordered" evidence="2">
    <location>
        <begin position="159"/>
        <end position="178"/>
    </location>
</feature>
<dbReference type="CDD" id="cd00154">
    <property type="entry name" value="Rab"/>
    <property type="match status" value="1"/>
</dbReference>
<dbReference type="Gene3D" id="3.40.50.300">
    <property type="entry name" value="P-loop containing nucleotide triphosphate hydrolases"/>
    <property type="match status" value="1"/>
</dbReference>
<dbReference type="NCBIfam" id="TIGR00231">
    <property type="entry name" value="small_GTP"/>
    <property type="match status" value="1"/>
</dbReference>
<feature type="compositionally biased region" description="Low complexity" evidence="2">
    <location>
        <begin position="159"/>
        <end position="170"/>
    </location>
</feature>
<dbReference type="GeneID" id="90071808"/>
<name>A0AAV5QGN2_9ASCO</name>
<dbReference type="GO" id="GO:0003924">
    <property type="term" value="F:GTPase activity"/>
    <property type="evidence" value="ECO:0007669"/>
    <property type="project" value="InterPro"/>
</dbReference>
<dbReference type="GO" id="GO:0005525">
    <property type="term" value="F:GTP binding"/>
    <property type="evidence" value="ECO:0007669"/>
    <property type="project" value="InterPro"/>
</dbReference>
<evidence type="ECO:0000313" key="3">
    <source>
        <dbReference type="EMBL" id="GMM33829.1"/>
    </source>
</evidence>
<dbReference type="InterPro" id="IPR050209">
    <property type="entry name" value="Rab_GTPases_membrane_traffic"/>
</dbReference>
<dbReference type="PROSITE" id="PS51419">
    <property type="entry name" value="RAB"/>
    <property type="match status" value="1"/>
</dbReference>
<dbReference type="SUPFAM" id="SSF52540">
    <property type="entry name" value="P-loop containing nucleoside triphosphate hydrolases"/>
    <property type="match status" value="1"/>
</dbReference>
<gene>
    <name evidence="3" type="ORF">DASC09_011540</name>
</gene>
<evidence type="ECO:0000256" key="2">
    <source>
        <dbReference type="SAM" id="MobiDB-lite"/>
    </source>
</evidence>
<protein>
    <submittedName>
        <fullName evidence="3">Uncharacterized protein</fullName>
    </submittedName>
</protein>
<sequence>MMNFSQSGDPNASYSSEDISRLSSSDIEYDYLSKIIIIGPSGVGKSCILHRFIRGDWNVLASQTIGVEFSSKIISIGPSPSPNNINMKLQLWDTAGQERFRSLTRSYYRGSAGVVLVYDVTNKKSFEALHEFMADIQSLTNDTISIAVVGNKADLVSKDGNNGRKNSSSGGNDGPIDPTTVVSDEEVLEFCAYYSREIGYEIPFIKASALLADNINYIFDKLSNMILTKVEIGVIDPEDPLSGVQYGDLSKWDIQSTSSEIANNNNGGQLLRKKPTTISLLNRRATRYTGNSAGSGWGWVCC</sequence>
<dbReference type="SMART" id="SM00175">
    <property type="entry name" value="RAB"/>
    <property type="match status" value="1"/>
</dbReference>
<organism evidence="3 4">
    <name type="scientific">Saccharomycopsis crataegensis</name>
    <dbReference type="NCBI Taxonomy" id="43959"/>
    <lineage>
        <taxon>Eukaryota</taxon>
        <taxon>Fungi</taxon>
        <taxon>Dikarya</taxon>
        <taxon>Ascomycota</taxon>
        <taxon>Saccharomycotina</taxon>
        <taxon>Saccharomycetes</taxon>
        <taxon>Saccharomycopsidaceae</taxon>
        <taxon>Saccharomycopsis</taxon>
    </lineage>
</organism>
<dbReference type="SMART" id="SM00173">
    <property type="entry name" value="RAS"/>
    <property type="match status" value="1"/>
</dbReference>
<dbReference type="Proteomes" id="UP001360560">
    <property type="component" value="Unassembled WGS sequence"/>
</dbReference>
<dbReference type="SMART" id="SM00174">
    <property type="entry name" value="RHO"/>
    <property type="match status" value="1"/>
</dbReference>
<dbReference type="PRINTS" id="PR00449">
    <property type="entry name" value="RASTRNSFRMNG"/>
</dbReference>
<dbReference type="FunFam" id="3.40.50.300:FF:001447">
    <property type="entry name" value="Ras-related protein Rab-1B"/>
    <property type="match status" value="1"/>
</dbReference>
<dbReference type="InterPro" id="IPR005225">
    <property type="entry name" value="Small_GTP-bd"/>
</dbReference>
<dbReference type="PANTHER" id="PTHR47979">
    <property type="entry name" value="DRAB11-RELATED"/>
    <property type="match status" value="1"/>
</dbReference>
<accession>A0AAV5QGN2</accession>
<dbReference type="PROSITE" id="PS51421">
    <property type="entry name" value="RAS"/>
    <property type="match status" value="1"/>
</dbReference>
<evidence type="ECO:0000313" key="4">
    <source>
        <dbReference type="Proteomes" id="UP001360560"/>
    </source>
</evidence>
<comment type="similarity">
    <text evidence="1">Belongs to the small GTPase superfamily. Rab family.</text>
</comment>
<comment type="caution">
    <text evidence="3">The sequence shown here is derived from an EMBL/GenBank/DDBJ whole genome shotgun (WGS) entry which is preliminary data.</text>
</comment>
<proteinExistence type="inferred from homology"/>
<keyword evidence="4" id="KW-1185">Reference proteome</keyword>
<dbReference type="InterPro" id="IPR027417">
    <property type="entry name" value="P-loop_NTPase"/>
</dbReference>
<dbReference type="AlphaFoldDB" id="A0AAV5QGN2"/>
<dbReference type="Pfam" id="PF00071">
    <property type="entry name" value="Ras"/>
    <property type="match status" value="1"/>
</dbReference>